<dbReference type="InterPro" id="IPR058240">
    <property type="entry name" value="rSAM_sf"/>
</dbReference>
<dbReference type="SFLD" id="SFLDS00029">
    <property type="entry name" value="Radical_SAM"/>
    <property type="match status" value="1"/>
</dbReference>
<sequence length="430" mass="46228">MSTTLPTPRRRHAAPAETAPGPEAVAAALAAARAGDLGRRDAEVLLHARGDALEQLCALARPVRDQALARAGHPGVITYSRKVFVPITRLCRDRCHYCTFATVPGRLPAAYLSEDEVLAIARDGAAAGCKEALFTLGDAPEDRWSQARTWLTERGFASTLDYVQHLARRVLDETGLLPHLNPGVMSHEALLTSRPLAPSMGMMLETTSKRLWLEPGQVHHGSPDKDPDLRLQVLRDAGRARVPFTTGVLVGIGETYAERVDSLLAIRDVAAESGGVQEVIVQNFRAKDDTAMRGEADLEHPEYVATLAVARLLLGPGVSLQAPPNLSDAAQRRQLLDAGVDDWGGVSPLTPDHVNPERPWPQIDDLAETTREAGFHLAERLTAHPRFVLDALAGRDTWIAPELHGAVAALADPVTGLARESAVPVGRVAA</sequence>
<evidence type="ECO:0000256" key="8">
    <source>
        <dbReference type="ARBA" id="ARBA00023014"/>
    </source>
</evidence>
<evidence type="ECO:0000256" key="10">
    <source>
        <dbReference type="ARBA" id="ARBA00048974"/>
    </source>
</evidence>
<dbReference type="SFLD" id="SFLDF00294">
    <property type="entry name" value="7_8-didemethyl-8-hydroxy-5-dea"/>
    <property type="match status" value="1"/>
</dbReference>
<name>A0A7Y9DHL0_9ACTN</name>
<keyword evidence="4" id="KW-0004">4Fe-4S</keyword>
<keyword evidence="6" id="KW-0479">Metal-binding</keyword>
<dbReference type="GO" id="GO:0051539">
    <property type="term" value="F:4 iron, 4 sulfur cluster binding"/>
    <property type="evidence" value="ECO:0007669"/>
    <property type="project" value="UniProtKB-KW"/>
</dbReference>
<evidence type="ECO:0000256" key="11">
    <source>
        <dbReference type="SAM" id="MobiDB-lite"/>
    </source>
</evidence>
<dbReference type="Pfam" id="PF04055">
    <property type="entry name" value="Radical_SAM"/>
    <property type="match status" value="1"/>
</dbReference>
<accession>A0A7Y9DHL0</accession>
<comment type="cofactor">
    <cofactor evidence="1">
        <name>[4Fe-4S] cluster</name>
        <dbReference type="ChEBI" id="CHEBI:49883"/>
    </cofactor>
</comment>
<protein>
    <recommendedName>
        <fullName evidence="3">7,8-didemethyl-8-hydroxy-5-deazariboflavin synthase</fullName>
        <ecNumber evidence="3">4.3.1.32</ecNumber>
    </recommendedName>
</protein>
<dbReference type="AlphaFoldDB" id="A0A7Y9DHL0"/>
<dbReference type="InterPro" id="IPR019939">
    <property type="entry name" value="CofG_family"/>
</dbReference>
<dbReference type="EMBL" id="JACCBB010000001">
    <property type="protein sequence ID" value="NYD21491.1"/>
    <property type="molecule type" value="Genomic_DNA"/>
</dbReference>
<dbReference type="NCBIfam" id="TIGR03550">
    <property type="entry name" value="F420_cofG"/>
    <property type="match status" value="1"/>
</dbReference>
<dbReference type="GO" id="GO:0046872">
    <property type="term" value="F:metal ion binding"/>
    <property type="evidence" value="ECO:0007669"/>
    <property type="project" value="UniProtKB-KW"/>
</dbReference>
<dbReference type="InterPro" id="IPR007197">
    <property type="entry name" value="rSAM"/>
</dbReference>
<dbReference type="GO" id="GO:0016765">
    <property type="term" value="F:transferase activity, transferring alkyl or aryl (other than methyl) groups"/>
    <property type="evidence" value="ECO:0007669"/>
    <property type="project" value="InterPro"/>
</dbReference>
<dbReference type="SUPFAM" id="SSF102114">
    <property type="entry name" value="Radical SAM enzymes"/>
    <property type="match status" value="1"/>
</dbReference>
<dbReference type="Gene3D" id="3.20.20.70">
    <property type="entry name" value="Aldolase class I"/>
    <property type="match status" value="1"/>
</dbReference>
<dbReference type="SFLD" id="SFLDG01388">
    <property type="entry name" value="7_8-didemethyl-8-hydroxy-5-dea"/>
    <property type="match status" value="1"/>
</dbReference>
<comment type="pathway">
    <text evidence="2">Cofactor biosynthesis; coenzyme F0 biosynthesis.</text>
</comment>
<evidence type="ECO:0000256" key="6">
    <source>
        <dbReference type="ARBA" id="ARBA00022723"/>
    </source>
</evidence>
<keyword evidence="14" id="KW-1185">Reference proteome</keyword>
<feature type="domain" description="Radical SAM core" evidence="12">
    <location>
        <begin position="77"/>
        <end position="325"/>
    </location>
</feature>
<dbReference type="CDD" id="cd01335">
    <property type="entry name" value="Radical_SAM"/>
    <property type="match status" value="1"/>
</dbReference>
<evidence type="ECO:0000256" key="9">
    <source>
        <dbReference type="ARBA" id="ARBA00023239"/>
    </source>
</evidence>
<dbReference type="PANTHER" id="PTHR43076">
    <property type="entry name" value="FO SYNTHASE (COFH)"/>
    <property type="match status" value="1"/>
</dbReference>
<dbReference type="SFLD" id="SFLDG01064">
    <property type="entry name" value="F420__menaquinone_cofactor_bio"/>
    <property type="match status" value="1"/>
</dbReference>
<evidence type="ECO:0000256" key="2">
    <source>
        <dbReference type="ARBA" id="ARBA00004712"/>
    </source>
</evidence>
<dbReference type="HAMAP" id="MF_01611">
    <property type="entry name" value="FO_synth_sub1"/>
    <property type="match status" value="1"/>
</dbReference>
<evidence type="ECO:0000256" key="7">
    <source>
        <dbReference type="ARBA" id="ARBA00023004"/>
    </source>
</evidence>
<evidence type="ECO:0000259" key="12">
    <source>
        <dbReference type="PROSITE" id="PS51918"/>
    </source>
</evidence>
<organism evidence="13 14">
    <name type="scientific">Kineococcus aurantiacus</name>
    <dbReference type="NCBI Taxonomy" id="37633"/>
    <lineage>
        <taxon>Bacteria</taxon>
        <taxon>Bacillati</taxon>
        <taxon>Actinomycetota</taxon>
        <taxon>Actinomycetes</taxon>
        <taxon>Kineosporiales</taxon>
        <taxon>Kineosporiaceae</taxon>
        <taxon>Kineococcus</taxon>
    </lineage>
</organism>
<evidence type="ECO:0000256" key="5">
    <source>
        <dbReference type="ARBA" id="ARBA00022691"/>
    </source>
</evidence>
<dbReference type="SMART" id="SM00729">
    <property type="entry name" value="Elp3"/>
    <property type="match status" value="1"/>
</dbReference>
<dbReference type="PROSITE" id="PS51918">
    <property type="entry name" value="RADICAL_SAM"/>
    <property type="match status" value="1"/>
</dbReference>
<dbReference type="InterPro" id="IPR034405">
    <property type="entry name" value="F420"/>
</dbReference>
<feature type="region of interest" description="Disordered" evidence="11">
    <location>
        <begin position="1"/>
        <end position="20"/>
    </location>
</feature>
<dbReference type="UniPathway" id="UPA00072"/>
<dbReference type="NCBIfam" id="NF004884">
    <property type="entry name" value="PRK06245.1"/>
    <property type="match status" value="1"/>
</dbReference>
<dbReference type="GO" id="GO:0044689">
    <property type="term" value="F:7,8-didemethyl-8-hydroxy-5-deazariboflavin synthase activity"/>
    <property type="evidence" value="ECO:0007669"/>
    <property type="project" value="UniProtKB-EC"/>
</dbReference>
<dbReference type="EC" id="4.3.1.32" evidence="3"/>
<evidence type="ECO:0000256" key="4">
    <source>
        <dbReference type="ARBA" id="ARBA00022485"/>
    </source>
</evidence>
<comment type="catalytic activity">
    <reaction evidence="10">
        <text>5-amino-5-(4-hydroxybenzyl)-6-(D-ribitylimino)-5,6-dihydrouracil + S-adenosyl-L-methionine = 7,8-didemethyl-8-hydroxy-5-deazariboflavin + 5'-deoxyadenosine + L-methionine + NH4(+) + H(+)</text>
        <dbReference type="Rhea" id="RHEA:55204"/>
        <dbReference type="ChEBI" id="CHEBI:15378"/>
        <dbReference type="ChEBI" id="CHEBI:17319"/>
        <dbReference type="ChEBI" id="CHEBI:28938"/>
        <dbReference type="ChEBI" id="CHEBI:57844"/>
        <dbReference type="ChEBI" id="CHEBI:59789"/>
        <dbReference type="ChEBI" id="CHEBI:59904"/>
        <dbReference type="ChEBI" id="CHEBI:85936"/>
        <dbReference type="EC" id="4.3.1.32"/>
    </reaction>
</comment>
<dbReference type="PANTHER" id="PTHR43076:SF15">
    <property type="entry name" value="7,8-DIDEMETHYL-8-HYDROXY-5-DEAZARIBOFLAVIN SYNTHASE"/>
    <property type="match status" value="1"/>
</dbReference>
<dbReference type="InterPro" id="IPR006638">
    <property type="entry name" value="Elp3/MiaA/NifB-like_rSAM"/>
</dbReference>
<gene>
    <name evidence="13" type="ORF">BJ968_001031</name>
</gene>
<proteinExistence type="inferred from homology"/>
<comment type="caution">
    <text evidence="13">The sequence shown here is derived from an EMBL/GenBank/DDBJ whole genome shotgun (WGS) entry which is preliminary data.</text>
</comment>
<dbReference type="Proteomes" id="UP000521922">
    <property type="component" value="Unassembled WGS sequence"/>
</dbReference>
<evidence type="ECO:0000313" key="13">
    <source>
        <dbReference type="EMBL" id="NYD21491.1"/>
    </source>
</evidence>
<evidence type="ECO:0000256" key="1">
    <source>
        <dbReference type="ARBA" id="ARBA00001966"/>
    </source>
</evidence>
<keyword evidence="7" id="KW-0408">Iron</keyword>
<keyword evidence="5" id="KW-0949">S-adenosyl-L-methionine</keyword>
<reference evidence="13 14" key="1">
    <citation type="submission" date="2020-07" db="EMBL/GenBank/DDBJ databases">
        <title>Sequencing the genomes of 1000 actinobacteria strains.</title>
        <authorList>
            <person name="Klenk H.-P."/>
        </authorList>
    </citation>
    <scope>NUCLEOTIDE SEQUENCE [LARGE SCALE GENOMIC DNA]</scope>
    <source>
        <strain evidence="13 14">DSM 7487</strain>
    </source>
</reference>
<evidence type="ECO:0000313" key="14">
    <source>
        <dbReference type="Proteomes" id="UP000521922"/>
    </source>
</evidence>
<keyword evidence="8" id="KW-0411">Iron-sulfur</keyword>
<keyword evidence="9" id="KW-0456">Lyase</keyword>
<dbReference type="InterPro" id="IPR013785">
    <property type="entry name" value="Aldolase_TIM"/>
</dbReference>
<keyword evidence="13" id="KW-0808">Transferase</keyword>
<evidence type="ECO:0000256" key="3">
    <source>
        <dbReference type="ARBA" id="ARBA00012126"/>
    </source>
</evidence>